<dbReference type="AlphaFoldDB" id="A0AAV2CST8"/>
<feature type="compositionally biased region" description="Basic and acidic residues" evidence="1">
    <location>
        <begin position="408"/>
        <end position="425"/>
    </location>
</feature>
<evidence type="ECO:0000259" key="2">
    <source>
        <dbReference type="Pfam" id="PF14111"/>
    </source>
</evidence>
<organism evidence="3 4">
    <name type="scientific">Linum trigynum</name>
    <dbReference type="NCBI Taxonomy" id="586398"/>
    <lineage>
        <taxon>Eukaryota</taxon>
        <taxon>Viridiplantae</taxon>
        <taxon>Streptophyta</taxon>
        <taxon>Embryophyta</taxon>
        <taxon>Tracheophyta</taxon>
        <taxon>Spermatophyta</taxon>
        <taxon>Magnoliopsida</taxon>
        <taxon>eudicotyledons</taxon>
        <taxon>Gunneridae</taxon>
        <taxon>Pentapetalae</taxon>
        <taxon>rosids</taxon>
        <taxon>fabids</taxon>
        <taxon>Malpighiales</taxon>
        <taxon>Linaceae</taxon>
        <taxon>Linum</taxon>
    </lineage>
</organism>
<protein>
    <recommendedName>
        <fullName evidence="2">DUF4283 domain-containing protein</fullName>
    </recommendedName>
</protein>
<feature type="domain" description="DUF4283" evidence="2">
    <location>
        <begin position="152"/>
        <end position="232"/>
    </location>
</feature>
<proteinExistence type="predicted"/>
<evidence type="ECO:0000313" key="3">
    <source>
        <dbReference type="EMBL" id="CAL1359604.1"/>
    </source>
</evidence>
<feature type="compositionally biased region" description="Polar residues" evidence="1">
    <location>
        <begin position="441"/>
        <end position="458"/>
    </location>
</feature>
<dbReference type="InterPro" id="IPR025558">
    <property type="entry name" value="DUF4283"/>
</dbReference>
<gene>
    <name evidence="3" type="ORF">LTRI10_LOCUS7079</name>
</gene>
<dbReference type="EMBL" id="OZ034814">
    <property type="protein sequence ID" value="CAL1359604.1"/>
    <property type="molecule type" value="Genomic_DNA"/>
</dbReference>
<dbReference type="PANTHER" id="PTHR31286:SF99">
    <property type="entry name" value="DUF4283 DOMAIN-CONTAINING PROTEIN"/>
    <property type="match status" value="1"/>
</dbReference>
<feature type="region of interest" description="Disordered" evidence="1">
    <location>
        <begin position="1"/>
        <end position="90"/>
    </location>
</feature>
<dbReference type="InterPro" id="IPR040256">
    <property type="entry name" value="At4g02000-like"/>
</dbReference>
<sequence length="562" mass="61992">MSADVVPPAGGKLSSPPPLEAVAGQRRPPLASSSPNPKGDREAQHTKKRAKPTTPNNHMGTEGVPSREEAADRRSPPLSPRPNVWSQGTGAARRLFGGEGRMDEWYTADFDSEDTAAAMRQDGLDEGFVGEDDPMCPTIYFTTAEERTYCRNFRSALVVKALGRTVSYTAVSLRLNTIWAKAGGIQVTSMKNNYFLVHFTSGLDYDRAVTNGPWMIGQNYLSVHMWDSDFDPYNHEVSSTLIWARLLEIPIQYFHEDVVMRIGRRIGRPIRIDEATRTAARSDYARVCVQVDLTKPLLSKFSIKGKRYFIQYEGLEKICLNCGTYAERGACYCSRTQAPMEAEDVETETTPPPSQPENLYGEWMIAKRKPRPSKKEVGTSSNRGGPIVDKVQKRAGGSRFAALDEEPDSHRATSEAETDTREPNKSKQQRNQSRNKHTKVQEQGTPASKESGPTNGTWEPNPKPTQAAGNGSHSRLSEHVETDQAMHEAHARMEDVVSDKPPMQRGGEALEPQVPSSITTVCNGRPPDIGSESHPMNSGPPDESMKEQSSGTHSDGIHLSNA</sequence>
<name>A0AAV2CST8_9ROSI</name>
<evidence type="ECO:0000313" key="4">
    <source>
        <dbReference type="Proteomes" id="UP001497516"/>
    </source>
</evidence>
<reference evidence="3 4" key="1">
    <citation type="submission" date="2024-04" db="EMBL/GenBank/DDBJ databases">
        <authorList>
            <person name="Fracassetti M."/>
        </authorList>
    </citation>
    <scope>NUCLEOTIDE SEQUENCE [LARGE SCALE GENOMIC DNA]</scope>
</reference>
<dbReference type="Proteomes" id="UP001497516">
    <property type="component" value="Chromosome 10"/>
</dbReference>
<feature type="region of interest" description="Disordered" evidence="1">
    <location>
        <begin position="366"/>
        <end position="562"/>
    </location>
</feature>
<dbReference type="PANTHER" id="PTHR31286">
    <property type="entry name" value="GLYCINE-RICH CELL WALL STRUCTURAL PROTEIN 1.8-LIKE"/>
    <property type="match status" value="1"/>
</dbReference>
<feature type="compositionally biased region" description="Basic and acidic residues" evidence="1">
    <location>
        <begin position="65"/>
        <end position="75"/>
    </location>
</feature>
<keyword evidence="4" id="KW-1185">Reference proteome</keyword>
<accession>A0AAV2CST8</accession>
<evidence type="ECO:0000256" key="1">
    <source>
        <dbReference type="SAM" id="MobiDB-lite"/>
    </source>
</evidence>
<feature type="compositionally biased region" description="Basic and acidic residues" evidence="1">
    <location>
        <begin position="475"/>
        <end position="498"/>
    </location>
</feature>
<dbReference type="Pfam" id="PF14111">
    <property type="entry name" value="DUF4283"/>
    <property type="match status" value="1"/>
</dbReference>